<dbReference type="AlphaFoldDB" id="A0A6P7FMZ3"/>
<dbReference type="InParanoid" id="A0A6P7FMZ3"/>
<keyword evidence="14" id="KW-1185">Reference proteome</keyword>
<evidence type="ECO:0000256" key="4">
    <source>
        <dbReference type="ARBA" id="ARBA00022692"/>
    </source>
</evidence>
<dbReference type="GO" id="GO:0035336">
    <property type="term" value="P:long-chain fatty-acyl-CoA metabolic process"/>
    <property type="evidence" value="ECO:0007669"/>
    <property type="project" value="TreeGrafter"/>
</dbReference>
<dbReference type="Pfam" id="PF03015">
    <property type="entry name" value="Sterile"/>
    <property type="match status" value="1"/>
</dbReference>
<feature type="domain" description="Fatty acyl-CoA reductase C-terminal" evidence="11">
    <location>
        <begin position="360"/>
        <end position="452"/>
    </location>
</feature>
<protein>
    <recommendedName>
        <fullName evidence="10">Fatty acyl-CoA reductase</fullName>
        <ecNumber evidence="10">1.2.1.84</ecNumber>
    </recommendedName>
</protein>
<keyword evidence="8 10" id="KW-0472">Membrane</keyword>
<dbReference type="GeneID" id="114329450"/>
<evidence type="ECO:0000313" key="13">
    <source>
        <dbReference type="EnsemblMetazoa" id="XP_028134363.1"/>
    </source>
</evidence>
<comment type="similarity">
    <text evidence="2 10">Belongs to the fatty acyl-CoA reductase family.</text>
</comment>
<keyword evidence="3 10" id="KW-0444">Lipid biosynthesis</keyword>
<evidence type="ECO:0000256" key="3">
    <source>
        <dbReference type="ARBA" id="ARBA00022516"/>
    </source>
</evidence>
<comment type="subcellular location">
    <subcellularLocation>
        <location evidence="1">Membrane</location>
        <topology evidence="1">Multi-pass membrane protein</topology>
    </subcellularLocation>
</comment>
<dbReference type="CDD" id="cd05236">
    <property type="entry name" value="FAR-N_SDR_e"/>
    <property type="match status" value="1"/>
</dbReference>
<keyword evidence="10" id="KW-0560">Oxidoreductase</keyword>
<evidence type="ECO:0000259" key="12">
    <source>
        <dbReference type="Pfam" id="PF07993"/>
    </source>
</evidence>
<organism evidence="15">
    <name type="scientific">Diabrotica virgifera virgifera</name>
    <name type="common">western corn rootworm</name>
    <dbReference type="NCBI Taxonomy" id="50390"/>
    <lineage>
        <taxon>Eukaryota</taxon>
        <taxon>Metazoa</taxon>
        <taxon>Ecdysozoa</taxon>
        <taxon>Arthropoda</taxon>
        <taxon>Hexapoda</taxon>
        <taxon>Insecta</taxon>
        <taxon>Pterygota</taxon>
        <taxon>Neoptera</taxon>
        <taxon>Endopterygota</taxon>
        <taxon>Coleoptera</taxon>
        <taxon>Polyphaga</taxon>
        <taxon>Cucujiformia</taxon>
        <taxon>Chrysomeloidea</taxon>
        <taxon>Chrysomelidae</taxon>
        <taxon>Galerucinae</taxon>
        <taxon>Diabroticina</taxon>
        <taxon>Diabroticites</taxon>
        <taxon>Diabrotica</taxon>
    </lineage>
</organism>
<evidence type="ECO:0000256" key="10">
    <source>
        <dbReference type="RuleBase" id="RU363097"/>
    </source>
</evidence>
<dbReference type="Pfam" id="PF07993">
    <property type="entry name" value="NAD_binding_4"/>
    <property type="match status" value="1"/>
</dbReference>
<keyword evidence="4 10" id="KW-0812">Transmembrane</keyword>
<evidence type="ECO:0000256" key="9">
    <source>
        <dbReference type="ARBA" id="ARBA00052530"/>
    </source>
</evidence>
<evidence type="ECO:0000256" key="5">
    <source>
        <dbReference type="ARBA" id="ARBA00022857"/>
    </source>
</evidence>
<dbReference type="RefSeq" id="XP_028134363.1">
    <property type="nucleotide sequence ID" value="XM_028278562.1"/>
</dbReference>
<dbReference type="PANTHER" id="PTHR11011">
    <property type="entry name" value="MALE STERILITY PROTEIN 2-RELATED"/>
    <property type="match status" value="1"/>
</dbReference>
<evidence type="ECO:0000256" key="7">
    <source>
        <dbReference type="ARBA" id="ARBA00023098"/>
    </source>
</evidence>
<dbReference type="GO" id="GO:0102965">
    <property type="term" value="F:alcohol-forming long-chain fatty acyl-CoA reductase activity"/>
    <property type="evidence" value="ECO:0007669"/>
    <property type="project" value="UniProtKB-EC"/>
</dbReference>
<dbReference type="InterPro" id="IPR036291">
    <property type="entry name" value="NAD(P)-bd_dom_sf"/>
</dbReference>
<dbReference type="GO" id="GO:0080019">
    <property type="term" value="F:alcohol-forming very long-chain fatty acyl-CoA reductase activity"/>
    <property type="evidence" value="ECO:0007669"/>
    <property type="project" value="InterPro"/>
</dbReference>
<dbReference type="FunFam" id="3.40.50.720:FF:000143">
    <property type="entry name" value="Fatty acyl-CoA reductase"/>
    <property type="match status" value="1"/>
</dbReference>
<feature type="transmembrane region" description="Helical" evidence="10">
    <location>
        <begin position="466"/>
        <end position="489"/>
    </location>
</feature>
<dbReference type="EnsemblMetazoa" id="XM_028278562.2">
    <property type="protein sequence ID" value="XP_028134363.1"/>
    <property type="gene ID" value="LOC114329450"/>
</dbReference>
<sequence length="498" mass="57064">MEQTPIQKFYKNTNVFITGGTGFMGKILIERLLRSTQIETLYLLVRNKKGKNIHVRIDELFDDVIFDKLKKECPKFRHKVEAISGDCTQSGLGLNITDRQTLISKVNIVFHVAATVKFDENLKLAYNINVNGTKSVLDLARQMNNLMSMVHVSTAYSHCPRSEIEEKIYDCPVSYEYVQAVLEKIGNDEAHLLTPRIIGEWPNTYTFTKALAENMVKDLGTNLPLAIFRPSIVLSTYKEPIEGWIDNMYGPTGCAAGVYTGIMRVAMCVDEGIADVVPVDTCVAALIATAWEVSTKKFEPSSEISVYNYVSQPENPVHWKELIEINLLYHQKIPASSSLYEVFIYETANVYFFWFLTLVLHGIPGVFIDFLAILTGHKPRMLGIYKKIYKLSVILSYFSTRSWRFSNNNIRNLWKKLDEGDRELFQFSMATVHWLQFFRIYLKGVRRYLLHESDNTIEDAKKRQRWLFILHNGLKAILSFCVCSTALSVCSKVLSLVY</sequence>
<dbReference type="Proteomes" id="UP001652700">
    <property type="component" value="Unplaced"/>
</dbReference>
<comment type="catalytic activity">
    <reaction evidence="9 10">
        <text>a long-chain fatty acyl-CoA + 2 NADPH + 2 H(+) = a long-chain primary fatty alcohol + 2 NADP(+) + CoA</text>
        <dbReference type="Rhea" id="RHEA:52716"/>
        <dbReference type="ChEBI" id="CHEBI:15378"/>
        <dbReference type="ChEBI" id="CHEBI:57287"/>
        <dbReference type="ChEBI" id="CHEBI:57783"/>
        <dbReference type="ChEBI" id="CHEBI:58349"/>
        <dbReference type="ChEBI" id="CHEBI:77396"/>
        <dbReference type="ChEBI" id="CHEBI:83139"/>
        <dbReference type="EC" id="1.2.1.84"/>
    </reaction>
</comment>
<reference evidence="15" key="1">
    <citation type="submission" date="2025-04" db="UniProtKB">
        <authorList>
            <consortium name="RefSeq"/>
        </authorList>
    </citation>
    <scope>IDENTIFICATION</scope>
    <source>
        <tissue evidence="15">Whole insect</tissue>
    </source>
</reference>
<evidence type="ECO:0000313" key="15">
    <source>
        <dbReference type="RefSeq" id="XP_028134363.1"/>
    </source>
</evidence>
<comment type="function">
    <text evidence="10">Catalyzes the reduction of fatty acyl-CoA to fatty alcohols.</text>
</comment>
<name>A0A6P7FMZ3_DIAVI</name>
<reference evidence="13" key="2">
    <citation type="submission" date="2025-05" db="UniProtKB">
        <authorList>
            <consortium name="EnsemblMetazoa"/>
        </authorList>
    </citation>
    <scope>IDENTIFICATION</scope>
</reference>
<dbReference type="CDD" id="cd09071">
    <property type="entry name" value="FAR_C"/>
    <property type="match status" value="1"/>
</dbReference>
<dbReference type="GO" id="GO:0016020">
    <property type="term" value="C:membrane"/>
    <property type="evidence" value="ECO:0007669"/>
    <property type="project" value="UniProtKB-SubCell"/>
</dbReference>
<gene>
    <name evidence="15" type="primary">LOC114329450</name>
</gene>
<dbReference type="PANTHER" id="PTHR11011:SF60">
    <property type="entry name" value="FATTY ACYL-COA REDUCTASE-RELATED"/>
    <property type="match status" value="1"/>
</dbReference>
<dbReference type="InterPro" id="IPR033640">
    <property type="entry name" value="FAR_C"/>
</dbReference>
<feature type="transmembrane region" description="Helical" evidence="10">
    <location>
        <begin position="351"/>
        <end position="376"/>
    </location>
</feature>
<keyword evidence="5 10" id="KW-0521">NADP</keyword>
<dbReference type="OrthoDB" id="429813at2759"/>
<dbReference type="KEGG" id="dvv:114329450"/>
<evidence type="ECO:0000256" key="8">
    <source>
        <dbReference type="ARBA" id="ARBA00023136"/>
    </source>
</evidence>
<dbReference type="InterPro" id="IPR013120">
    <property type="entry name" value="FAR_NAD-bd"/>
</dbReference>
<evidence type="ECO:0000313" key="14">
    <source>
        <dbReference type="Proteomes" id="UP001652700"/>
    </source>
</evidence>
<accession>A0A6P7FMZ3</accession>
<dbReference type="Gene3D" id="3.40.50.720">
    <property type="entry name" value="NAD(P)-binding Rossmann-like Domain"/>
    <property type="match status" value="1"/>
</dbReference>
<dbReference type="SUPFAM" id="SSF51735">
    <property type="entry name" value="NAD(P)-binding Rossmann-fold domains"/>
    <property type="match status" value="1"/>
</dbReference>
<evidence type="ECO:0000256" key="6">
    <source>
        <dbReference type="ARBA" id="ARBA00022989"/>
    </source>
</evidence>
<evidence type="ECO:0000259" key="11">
    <source>
        <dbReference type="Pfam" id="PF03015"/>
    </source>
</evidence>
<feature type="domain" description="Thioester reductase (TE)" evidence="12">
    <location>
        <begin position="17"/>
        <end position="285"/>
    </location>
</feature>
<evidence type="ECO:0000256" key="2">
    <source>
        <dbReference type="ARBA" id="ARBA00005928"/>
    </source>
</evidence>
<dbReference type="GO" id="GO:0005777">
    <property type="term" value="C:peroxisome"/>
    <property type="evidence" value="ECO:0007669"/>
    <property type="project" value="TreeGrafter"/>
</dbReference>
<proteinExistence type="inferred from homology"/>
<keyword evidence="6 10" id="KW-1133">Transmembrane helix</keyword>
<keyword evidence="7 10" id="KW-0443">Lipid metabolism</keyword>
<evidence type="ECO:0000256" key="1">
    <source>
        <dbReference type="ARBA" id="ARBA00004141"/>
    </source>
</evidence>
<dbReference type="FunCoup" id="A0A6P7FMZ3">
    <property type="interactions" value="66"/>
</dbReference>
<dbReference type="InterPro" id="IPR026055">
    <property type="entry name" value="FAR"/>
</dbReference>
<dbReference type="EC" id="1.2.1.84" evidence="10"/>